<dbReference type="InterPro" id="IPR001279">
    <property type="entry name" value="Metallo-B-lactamas"/>
</dbReference>
<keyword evidence="2" id="KW-0378">Hydrolase</keyword>
<name>A0ABX7MM64_9GAMM</name>
<keyword evidence="3" id="KW-0862">Zinc</keyword>
<dbReference type="InterPro" id="IPR036527">
    <property type="entry name" value="SCP2_sterol-bd_dom_sf"/>
</dbReference>
<dbReference type="PANTHER" id="PTHR43223">
    <property type="entry name" value="ALKYL/ARYL-SULFATASE"/>
    <property type="match status" value="1"/>
</dbReference>
<evidence type="ECO:0000259" key="5">
    <source>
        <dbReference type="SMART" id="SM00849"/>
    </source>
</evidence>
<organism evidence="6 7">
    <name type="scientific">Marinobacter salinisoli</name>
    <dbReference type="NCBI Taxonomy" id="2769486"/>
    <lineage>
        <taxon>Bacteria</taxon>
        <taxon>Pseudomonadati</taxon>
        <taxon>Pseudomonadota</taxon>
        <taxon>Gammaproteobacteria</taxon>
        <taxon>Pseudomonadales</taxon>
        <taxon>Marinobacteraceae</taxon>
        <taxon>Marinobacter</taxon>
    </lineage>
</organism>
<dbReference type="InterPro" id="IPR052195">
    <property type="entry name" value="Bact_Alkyl/Aryl-Sulfatase"/>
</dbReference>
<dbReference type="EMBL" id="CP071247">
    <property type="protein sequence ID" value="QSP93291.1"/>
    <property type="molecule type" value="Genomic_DNA"/>
</dbReference>
<evidence type="ECO:0000256" key="1">
    <source>
        <dbReference type="ARBA" id="ARBA00022723"/>
    </source>
</evidence>
<dbReference type="Pfam" id="PF14863">
    <property type="entry name" value="Alkyl_sulf_dimr"/>
    <property type="match status" value="1"/>
</dbReference>
<dbReference type="PROSITE" id="PS51257">
    <property type="entry name" value="PROKAR_LIPOPROTEIN"/>
    <property type="match status" value="1"/>
</dbReference>
<dbReference type="Pfam" id="PF14864">
    <property type="entry name" value="Alkyl_sulf_C"/>
    <property type="match status" value="1"/>
</dbReference>
<evidence type="ECO:0000256" key="2">
    <source>
        <dbReference type="ARBA" id="ARBA00022801"/>
    </source>
</evidence>
<evidence type="ECO:0000256" key="4">
    <source>
        <dbReference type="ARBA" id="ARBA00033751"/>
    </source>
</evidence>
<accession>A0ABX7MM64</accession>
<dbReference type="InterPro" id="IPR038536">
    <property type="entry name" value="Alkyl/aryl-sulf_dimr_sf"/>
</dbReference>
<protein>
    <submittedName>
        <fullName evidence="6">MBL fold metallo-hydrolase</fullName>
    </submittedName>
</protein>
<evidence type="ECO:0000313" key="7">
    <source>
        <dbReference type="Proteomes" id="UP000663555"/>
    </source>
</evidence>
<dbReference type="Proteomes" id="UP000663555">
    <property type="component" value="Chromosome"/>
</dbReference>
<evidence type="ECO:0000256" key="3">
    <source>
        <dbReference type="ARBA" id="ARBA00022833"/>
    </source>
</evidence>
<sequence>MPKNVSRLSLFIASAFLLQGCQSLNSARTANVDESLLAPEVLQMNVALKVEPYADPEILKNLAPIRARFDNLAVTEPADTINPRMTSFAQQQAKTIYEPVKDKAFLMSGWQLTSTLIVVGDDGLIVVDPGESDEASERILADFRATTGINLPVTAIIYSHRHPDHSFGSAGMGVTKEDVESGKVRVFAHHQFMEYLANDASVVGEILTERTAYGGASYLGQNPEGLVHAGLGPTFAGGKISFYAPTDLVDDKLEVNVSGVDMVLFEGYGDAEDEIDVFFPGLKLVHGSETIQGESFPNLYTLRGTKYRDLVKWYKGVDRLLEYAKQSDAYTHSHMRSWVGNDFIVERIQNYRDAIQYVHDQSIRYMNKGATREELVGLVKLPENLQNDPWLQEFYGSVAHVVRNVYNGYLGWYSGDATELATPEFQRKAKLYVSAMGGRDSVLELARQAIEAEDYGWAMEVLTHAVRSNPDDQAAKLLKSQAMREWGYDQANIYYRNFALSGAAELDGSLDRSGAFDFANPVIIEQFGIGTILENLRVKVDAAKAVDANLRVGFIIEDRDESYGYHVRNGIAAFYEQVPERSDVVLRLPSQVIYDFVLGRSTLRQSIEDGVTTVEGDPDALGAFASIFDFSKPEIKLSGR</sequence>
<dbReference type="RefSeq" id="WP_206642516.1">
    <property type="nucleotide sequence ID" value="NZ_CP071247.1"/>
</dbReference>
<proteinExistence type="inferred from homology"/>
<dbReference type="InterPro" id="IPR036866">
    <property type="entry name" value="RibonucZ/Hydroxyglut_hydro"/>
</dbReference>
<dbReference type="InterPro" id="IPR029229">
    <property type="entry name" value="Alkyl_sulf_C"/>
</dbReference>
<evidence type="ECO:0000313" key="6">
    <source>
        <dbReference type="EMBL" id="QSP93291.1"/>
    </source>
</evidence>
<dbReference type="Pfam" id="PF00753">
    <property type="entry name" value="Lactamase_B"/>
    <property type="match status" value="1"/>
</dbReference>
<dbReference type="SUPFAM" id="SSF55718">
    <property type="entry name" value="SCP-like"/>
    <property type="match status" value="1"/>
</dbReference>
<reference evidence="6 7" key="1">
    <citation type="submission" date="2021-03" db="EMBL/GenBank/DDBJ databases">
        <title>Genome sequencing of Marinobacter sp. LPB0319.</title>
        <authorList>
            <person name="Kim J."/>
        </authorList>
    </citation>
    <scope>NUCLEOTIDE SEQUENCE [LARGE SCALE GENOMIC DNA]</scope>
    <source>
        <strain evidence="6 7">LPB0319</strain>
    </source>
</reference>
<dbReference type="InterPro" id="IPR029228">
    <property type="entry name" value="Alkyl_sulf_dimr"/>
</dbReference>
<comment type="similarity">
    <text evidence="4">Belongs to the metallo-beta-lactamase superfamily. Type III sulfatase family.</text>
</comment>
<dbReference type="CDD" id="cd07710">
    <property type="entry name" value="arylsulfatase_Sdsa1-like_MBL-fold"/>
    <property type="match status" value="1"/>
</dbReference>
<keyword evidence="7" id="KW-1185">Reference proteome</keyword>
<dbReference type="Gene3D" id="3.60.15.30">
    <property type="entry name" value="Metallo-beta-lactamase domain"/>
    <property type="match status" value="1"/>
</dbReference>
<dbReference type="SMART" id="SM00849">
    <property type="entry name" value="Lactamase_B"/>
    <property type="match status" value="1"/>
</dbReference>
<dbReference type="Gene3D" id="1.25.40.880">
    <property type="entry name" value="Alkyl sulfatase, dimerisation domain"/>
    <property type="match status" value="1"/>
</dbReference>
<feature type="domain" description="Metallo-beta-lactamase" evidence="5">
    <location>
        <begin position="111"/>
        <end position="334"/>
    </location>
</feature>
<dbReference type="InterPro" id="IPR044097">
    <property type="entry name" value="Bds1/SdsA1_MBL-fold"/>
</dbReference>
<gene>
    <name evidence="6" type="ORF">LPB19_08565</name>
</gene>
<dbReference type="SUPFAM" id="SSF56281">
    <property type="entry name" value="Metallo-hydrolase/oxidoreductase"/>
    <property type="match status" value="1"/>
</dbReference>
<dbReference type="Gene3D" id="3.30.1050.10">
    <property type="entry name" value="SCP2 sterol-binding domain"/>
    <property type="match status" value="1"/>
</dbReference>
<keyword evidence="1" id="KW-0479">Metal-binding</keyword>
<dbReference type="PANTHER" id="PTHR43223:SF2">
    <property type="entry name" value="METALLO-BETA-LACTAMASE DOMAIN-CONTAINING PROTEIN"/>
    <property type="match status" value="1"/>
</dbReference>